<feature type="domain" description="Beta-hexosaminidase bacterial type N-terminal" evidence="7">
    <location>
        <begin position="8"/>
        <end position="139"/>
    </location>
</feature>
<dbReference type="SUPFAM" id="SSF55545">
    <property type="entry name" value="beta-N-acetylhexosaminidase-like domain"/>
    <property type="match status" value="1"/>
</dbReference>
<dbReference type="InterPro" id="IPR025705">
    <property type="entry name" value="Beta_hexosaminidase_sua/sub"/>
</dbReference>
<dbReference type="InterPro" id="IPR015883">
    <property type="entry name" value="Glyco_hydro_20_cat"/>
</dbReference>
<gene>
    <name evidence="8" type="ORF">EVA_01836</name>
</gene>
<dbReference type="EC" id="3.2.1.52" evidence="3"/>
<comment type="similarity">
    <text evidence="2">Belongs to the glycosyl hydrolase 20 family.</text>
</comment>
<dbReference type="EMBL" id="AMCI01000263">
    <property type="protein sequence ID" value="EJX10059.1"/>
    <property type="molecule type" value="Genomic_DNA"/>
</dbReference>
<evidence type="ECO:0000256" key="4">
    <source>
        <dbReference type="ARBA" id="ARBA00022801"/>
    </source>
</evidence>
<dbReference type="Pfam" id="PF00728">
    <property type="entry name" value="Glyco_hydro_20"/>
    <property type="match status" value="1"/>
</dbReference>
<dbReference type="AlphaFoldDB" id="J9GQI4"/>
<evidence type="ECO:0000259" key="7">
    <source>
        <dbReference type="Pfam" id="PF02838"/>
    </source>
</evidence>
<dbReference type="GO" id="GO:0004563">
    <property type="term" value="F:beta-N-acetylhexosaminidase activity"/>
    <property type="evidence" value="ECO:0007669"/>
    <property type="project" value="UniProtKB-EC"/>
</dbReference>
<accession>J9GQI4</accession>
<name>J9GQI4_9ZZZZ</name>
<keyword evidence="4" id="KW-0378">Hydrolase</keyword>
<dbReference type="InterPro" id="IPR026876">
    <property type="entry name" value="Fn3_assoc_repeat"/>
</dbReference>
<evidence type="ECO:0000259" key="6">
    <source>
        <dbReference type="Pfam" id="PF00728"/>
    </source>
</evidence>
<dbReference type="PRINTS" id="PR00738">
    <property type="entry name" value="GLHYDRLASE20"/>
</dbReference>
<dbReference type="GO" id="GO:0030203">
    <property type="term" value="P:glycosaminoglycan metabolic process"/>
    <property type="evidence" value="ECO:0007669"/>
    <property type="project" value="TreeGrafter"/>
</dbReference>
<evidence type="ECO:0000313" key="8">
    <source>
        <dbReference type="EMBL" id="EJX10059.1"/>
    </source>
</evidence>
<dbReference type="Pfam" id="PF13287">
    <property type="entry name" value="Fn3_assoc"/>
    <property type="match status" value="1"/>
</dbReference>
<dbReference type="SUPFAM" id="SSF51445">
    <property type="entry name" value="(Trans)glycosidases"/>
    <property type="match status" value="1"/>
</dbReference>
<dbReference type="Pfam" id="PF02838">
    <property type="entry name" value="Glyco_hydro_20b"/>
    <property type="match status" value="1"/>
</dbReference>
<dbReference type="PANTHER" id="PTHR22600:SF57">
    <property type="entry name" value="BETA-N-ACETYLHEXOSAMINIDASE"/>
    <property type="match status" value="1"/>
</dbReference>
<dbReference type="CDD" id="cd06563">
    <property type="entry name" value="GH20_chitobiase-like"/>
    <property type="match status" value="1"/>
</dbReference>
<dbReference type="InterPro" id="IPR029018">
    <property type="entry name" value="Hex-like_dom2"/>
</dbReference>
<evidence type="ECO:0000256" key="1">
    <source>
        <dbReference type="ARBA" id="ARBA00001231"/>
    </source>
</evidence>
<comment type="caution">
    <text evidence="8">The sequence shown here is derived from an EMBL/GenBank/DDBJ whole genome shotgun (WGS) entry which is preliminary data.</text>
</comment>
<evidence type="ECO:0000256" key="3">
    <source>
        <dbReference type="ARBA" id="ARBA00012663"/>
    </source>
</evidence>
<evidence type="ECO:0000256" key="5">
    <source>
        <dbReference type="ARBA" id="ARBA00023295"/>
    </source>
</evidence>
<organism evidence="8">
    <name type="scientific">gut metagenome</name>
    <dbReference type="NCBI Taxonomy" id="749906"/>
    <lineage>
        <taxon>unclassified sequences</taxon>
        <taxon>metagenomes</taxon>
        <taxon>organismal metagenomes</taxon>
    </lineage>
</organism>
<reference evidence="8" key="1">
    <citation type="journal article" date="2012" name="PLoS ONE">
        <title>Gene sets for utilization of primary and secondary nutrition supplies in the distal gut of endangered iberian lynx.</title>
        <authorList>
            <person name="Alcaide M."/>
            <person name="Messina E."/>
            <person name="Richter M."/>
            <person name="Bargiela R."/>
            <person name="Peplies J."/>
            <person name="Huws S.A."/>
            <person name="Newbold C.J."/>
            <person name="Golyshin P.N."/>
            <person name="Simon M.A."/>
            <person name="Lopez G."/>
            <person name="Yakimov M.M."/>
            <person name="Ferrer M."/>
        </authorList>
    </citation>
    <scope>NUCLEOTIDE SEQUENCE</scope>
</reference>
<protein>
    <recommendedName>
        <fullName evidence="3">beta-N-acetylhexosaminidase</fullName>
        <ecNumber evidence="3">3.2.1.52</ecNumber>
    </recommendedName>
</protein>
<dbReference type="PANTHER" id="PTHR22600">
    <property type="entry name" value="BETA-HEXOSAMINIDASE"/>
    <property type="match status" value="1"/>
</dbReference>
<dbReference type="Gene3D" id="3.30.379.10">
    <property type="entry name" value="Chitobiase/beta-hexosaminidase domain 2-like"/>
    <property type="match status" value="1"/>
</dbReference>
<keyword evidence="5" id="KW-0326">Glycosidase</keyword>
<dbReference type="InterPro" id="IPR015882">
    <property type="entry name" value="HEX_bac_N"/>
</dbReference>
<evidence type="ECO:0000256" key="2">
    <source>
        <dbReference type="ARBA" id="ARBA00006285"/>
    </source>
</evidence>
<dbReference type="GO" id="GO:0005975">
    <property type="term" value="P:carbohydrate metabolic process"/>
    <property type="evidence" value="ECO:0007669"/>
    <property type="project" value="InterPro"/>
</dbReference>
<proteinExistence type="inferred from homology"/>
<dbReference type="GO" id="GO:0016020">
    <property type="term" value="C:membrane"/>
    <property type="evidence" value="ECO:0007669"/>
    <property type="project" value="TreeGrafter"/>
</dbReference>
<comment type="catalytic activity">
    <reaction evidence="1">
        <text>Hydrolysis of terminal non-reducing N-acetyl-D-hexosamine residues in N-acetyl-beta-D-hexosaminides.</text>
        <dbReference type="EC" id="3.2.1.52"/>
    </reaction>
</comment>
<feature type="domain" description="Glycoside hydrolase family 20 catalytic" evidence="6">
    <location>
        <begin position="143"/>
        <end position="504"/>
    </location>
</feature>
<dbReference type="InterPro" id="IPR017853">
    <property type="entry name" value="GH"/>
</dbReference>
<dbReference type="Gene3D" id="3.20.20.80">
    <property type="entry name" value="Glycosidases"/>
    <property type="match status" value="1"/>
</dbReference>
<sequence>MKEVKNEYNVVPLPVSMTEQPGRFELDGNVQLVANVSPEVNNLANELAATLKKTSGITLKSVETLQEGAPSIVFEPVEGLADEAYRLSVTPQRITLSASNPHGFFYAMQSLYQLMPAAIYGQQTDKQAEWSVPCVEIADEPAFKYRGAMLDVSRHFASVDYVKRFIDVLAAHKMNIFHWHLTDDQGWRIEIKKYPKLTEIGSQRSETMVDFFYTHYPFKFDGKPHGGFYTQEQIKDVVAYAQSKHITVIPEIELPGHALAAIASYPELSCTPNVQYEVCKLWGVFDQVYCPTEKFFQFMEGVMDEVIELFPSSYIHIGGDECPKTAWEQCAHCQQLIRQLGLKNDVKPNPIDGRKHTKEEKLQSYIVGRVEKYLNSKGRNIIGWDEILEGGLAPNATVMSWRGVEGGLNAAKAGHDAIMTPNPYAYLDHYQEEPEIAPVTIGGYNTLKKTYSYHPVPADADSLVKQHIIGVQANCWAEYMSTEARRDYQIFPRLIAIAETGWTPMTEKNFQNFCSRMVTDFQRLEALGMKPCLNFFDVNINTRSTADRVLNVELETFYPKAEIRYTTDGSEPTATSTLYSQPFALDGTYDLQAAAFVNGQRIGKVTHKPLYKNLITGKAYELTPAPRGMKGDIFGENDILGTDTVTLGLTNGKRGNNASSTPWVGVRPEEKTGLVTFTVDFAPTQVSKVRFGTLYNAANGILPTSHVTVYVADAKGQWKQVAEKAMTYPKETSFKGFDWEIEFPAQETNRMKIEFKSGGKFRNGVDCYSPHDNSEQPSTLALDEIEIY</sequence>